<sequence>MATPSPQTGSTGPFRGTPAGGIPDNTDIILSSIFIALFFATGLYFHFRVFHAYKRKFIWSILCFGFCMARVAALVFRIVVVKNPTSIALNIVAQVLIAAGVVLLFFVNLQMSRRFFGQLHPQHSVPVKIFVSVWCWLIIPVLVMLITTVIQTFLTTDPNTLDIDRKVRLVGSCFFVVLAFIPVPIVLLVLLLQAMAPGGLDKTVVTEDEVDPEAVADEKKKQAAHHKTANGNGNTVGKPVEERIKGEPNTGFGRTPVGRKAILETALVMLIPGALLTFEQGIRCAQAFYVPSLGDPTPWYMTKATFWVCVFAFEWISVLIFGLAVLPRRFSHLPID</sequence>
<evidence type="ECO:0000256" key="2">
    <source>
        <dbReference type="SAM" id="Phobius"/>
    </source>
</evidence>
<proteinExistence type="predicted"/>
<feature type="transmembrane region" description="Helical" evidence="2">
    <location>
        <begin position="261"/>
        <end position="278"/>
    </location>
</feature>
<evidence type="ECO:0000313" key="4">
    <source>
        <dbReference type="Proteomes" id="UP000054097"/>
    </source>
</evidence>
<keyword evidence="4" id="KW-1185">Reference proteome</keyword>
<evidence type="ECO:0000313" key="3">
    <source>
        <dbReference type="EMBL" id="KIM24488.1"/>
    </source>
</evidence>
<keyword evidence="2" id="KW-1133">Transmembrane helix</keyword>
<dbReference type="PANTHER" id="PTHR35184:SF1">
    <property type="entry name" value="INTEGRAL MEMBRANE PROTEIN"/>
    <property type="match status" value="1"/>
</dbReference>
<feature type="transmembrane region" description="Helical" evidence="2">
    <location>
        <begin position="28"/>
        <end position="45"/>
    </location>
</feature>
<dbReference type="STRING" id="933852.A0A0C2WDC9"/>
<feature type="region of interest" description="Disordered" evidence="1">
    <location>
        <begin position="218"/>
        <end position="249"/>
    </location>
</feature>
<evidence type="ECO:0000256" key="1">
    <source>
        <dbReference type="SAM" id="MobiDB-lite"/>
    </source>
</evidence>
<dbReference type="HOGENOM" id="CLU_067872_0_0_1"/>
<feature type="transmembrane region" description="Helical" evidence="2">
    <location>
        <begin position="129"/>
        <end position="154"/>
    </location>
</feature>
<dbReference type="Proteomes" id="UP000054097">
    <property type="component" value="Unassembled WGS sequence"/>
</dbReference>
<feature type="transmembrane region" description="Helical" evidence="2">
    <location>
        <begin position="304"/>
        <end position="326"/>
    </location>
</feature>
<reference evidence="4" key="2">
    <citation type="submission" date="2015-01" db="EMBL/GenBank/DDBJ databases">
        <title>Evolutionary Origins and Diversification of the Mycorrhizal Mutualists.</title>
        <authorList>
            <consortium name="DOE Joint Genome Institute"/>
            <consortium name="Mycorrhizal Genomics Consortium"/>
            <person name="Kohler A."/>
            <person name="Kuo A."/>
            <person name="Nagy L.G."/>
            <person name="Floudas D."/>
            <person name="Copeland A."/>
            <person name="Barry K.W."/>
            <person name="Cichocki N."/>
            <person name="Veneault-Fourrey C."/>
            <person name="LaButti K."/>
            <person name="Lindquist E.A."/>
            <person name="Lipzen A."/>
            <person name="Lundell T."/>
            <person name="Morin E."/>
            <person name="Murat C."/>
            <person name="Riley R."/>
            <person name="Ohm R."/>
            <person name="Sun H."/>
            <person name="Tunlid A."/>
            <person name="Henrissat B."/>
            <person name="Grigoriev I.V."/>
            <person name="Hibbett D.S."/>
            <person name="Martin F."/>
        </authorList>
    </citation>
    <scope>NUCLEOTIDE SEQUENCE [LARGE SCALE GENOMIC DNA]</scope>
    <source>
        <strain evidence="4">MAFF 305830</strain>
    </source>
</reference>
<feature type="transmembrane region" description="Helical" evidence="2">
    <location>
        <begin position="87"/>
        <end position="109"/>
    </location>
</feature>
<protein>
    <submittedName>
        <fullName evidence="3">Uncharacterized protein</fullName>
    </submittedName>
</protein>
<keyword evidence="2" id="KW-0812">Transmembrane</keyword>
<accession>A0A0C2WDC9</accession>
<organism evidence="3 4">
    <name type="scientific">Serendipita vermifera MAFF 305830</name>
    <dbReference type="NCBI Taxonomy" id="933852"/>
    <lineage>
        <taxon>Eukaryota</taxon>
        <taxon>Fungi</taxon>
        <taxon>Dikarya</taxon>
        <taxon>Basidiomycota</taxon>
        <taxon>Agaricomycotina</taxon>
        <taxon>Agaricomycetes</taxon>
        <taxon>Sebacinales</taxon>
        <taxon>Serendipitaceae</taxon>
        <taxon>Serendipita</taxon>
    </lineage>
</organism>
<dbReference type="OrthoDB" id="3357002at2759"/>
<keyword evidence="2" id="KW-0472">Membrane</keyword>
<dbReference type="EMBL" id="KN824323">
    <property type="protein sequence ID" value="KIM24488.1"/>
    <property type="molecule type" value="Genomic_DNA"/>
</dbReference>
<dbReference type="PANTHER" id="PTHR35184">
    <property type="entry name" value="YALI0C10208P"/>
    <property type="match status" value="1"/>
</dbReference>
<dbReference type="AlphaFoldDB" id="A0A0C2WDC9"/>
<feature type="transmembrane region" description="Helical" evidence="2">
    <location>
        <begin position="57"/>
        <end position="81"/>
    </location>
</feature>
<name>A0A0C2WDC9_SERVB</name>
<feature type="transmembrane region" description="Helical" evidence="2">
    <location>
        <begin position="169"/>
        <end position="192"/>
    </location>
</feature>
<reference evidence="3 4" key="1">
    <citation type="submission" date="2014-04" db="EMBL/GenBank/DDBJ databases">
        <authorList>
            <consortium name="DOE Joint Genome Institute"/>
            <person name="Kuo A."/>
            <person name="Zuccaro A."/>
            <person name="Kohler A."/>
            <person name="Nagy L.G."/>
            <person name="Floudas D."/>
            <person name="Copeland A."/>
            <person name="Barry K.W."/>
            <person name="Cichocki N."/>
            <person name="Veneault-Fourrey C."/>
            <person name="LaButti K."/>
            <person name="Lindquist E.A."/>
            <person name="Lipzen A."/>
            <person name="Lundell T."/>
            <person name="Morin E."/>
            <person name="Murat C."/>
            <person name="Sun H."/>
            <person name="Tunlid A."/>
            <person name="Henrissat B."/>
            <person name="Grigoriev I.V."/>
            <person name="Hibbett D.S."/>
            <person name="Martin F."/>
            <person name="Nordberg H.P."/>
            <person name="Cantor M.N."/>
            <person name="Hua S.X."/>
        </authorList>
    </citation>
    <scope>NUCLEOTIDE SEQUENCE [LARGE SCALE GENOMIC DNA]</scope>
    <source>
        <strain evidence="3 4">MAFF 305830</strain>
    </source>
</reference>
<gene>
    <name evidence="3" type="ORF">M408DRAFT_10941</name>
</gene>